<dbReference type="AlphaFoldDB" id="A0A2V1ECX4"/>
<proteinExistence type="predicted"/>
<feature type="transmembrane region" description="Helical" evidence="1">
    <location>
        <begin position="79"/>
        <end position="103"/>
    </location>
</feature>
<reference evidence="2 3" key="1">
    <citation type="journal article" date="2018" name="Sci. Rep.">
        <title>Comparative genomics provides insights into the lifestyle and reveals functional heterogeneity of dark septate endophytic fungi.</title>
        <authorList>
            <person name="Knapp D.G."/>
            <person name="Nemeth J.B."/>
            <person name="Barry K."/>
            <person name="Hainaut M."/>
            <person name="Henrissat B."/>
            <person name="Johnson J."/>
            <person name="Kuo A."/>
            <person name="Lim J.H.P."/>
            <person name="Lipzen A."/>
            <person name="Nolan M."/>
            <person name="Ohm R.A."/>
            <person name="Tamas L."/>
            <person name="Grigoriev I.V."/>
            <person name="Spatafora J.W."/>
            <person name="Nagy L.G."/>
            <person name="Kovacs G.M."/>
        </authorList>
    </citation>
    <scope>NUCLEOTIDE SEQUENCE [LARGE SCALE GENOMIC DNA]</scope>
    <source>
        <strain evidence="2 3">DSE2036</strain>
    </source>
</reference>
<dbReference type="Proteomes" id="UP000244855">
    <property type="component" value="Unassembled WGS sequence"/>
</dbReference>
<keyword evidence="1" id="KW-0812">Transmembrane</keyword>
<organism evidence="2 3">
    <name type="scientific">Periconia macrospinosa</name>
    <dbReference type="NCBI Taxonomy" id="97972"/>
    <lineage>
        <taxon>Eukaryota</taxon>
        <taxon>Fungi</taxon>
        <taxon>Dikarya</taxon>
        <taxon>Ascomycota</taxon>
        <taxon>Pezizomycotina</taxon>
        <taxon>Dothideomycetes</taxon>
        <taxon>Pleosporomycetidae</taxon>
        <taxon>Pleosporales</taxon>
        <taxon>Massarineae</taxon>
        <taxon>Periconiaceae</taxon>
        <taxon>Periconia</taxon>
    </lineage>
</organism>
<evidence type="ECO:0000313" key="2">
    <source>
        <dbReference type="EMBL" id="PVI07105.1"/>
    </source>
</evidence>
<name>A0A2V1ECX4_9PLEO</name>
<keyword evidence="3" id="KW-1185">Reference proteome</keyword>
<gene>
    <name evidence="2" type="ORF">DM02DRAFT_351623</name>
</gene>
<dbReference type="EMBL" id="KZ805305">
    <property type="protein sequence ID" value="PVI07105.1"/>
    <property type="molecule type" value="Genomic_DNA"/>
</dbReference>
<keyword evidence="1" id="KW-1133">Transmembrane helix</keyword>
<accession>A0A2V1ECX4</accession>
<evidence type="ECO:0000313" key="3">
    <source>
        <dbReference type="Proteomes" id="UP000244855"/>
    </source>
</evidence>
<evidence type="ECO:0000256" key="1">
    <source>
        <dbReference type="SAM" id="Phobius"/>
    </source>
</evidence>
<feature type="transmembrane region" description="Helical" evidence="1">
    <location>
        <begin position="123"/>
        <end position="142"/>
    </location>
</feature>
<keyword evidence="1" id="KW-0472">Membrane</keyword>
<protein>
    <submittedName>
        <fullName evidence="2">Uncharacterized protein</fullName>
    </submittedName>
</protein>
<sequence length="153" mass="16758">MVIYVGYRPCTRTRANCTTTFTIRLQAAGIRQPAAERIVDCLFPHHGATAQTPQNKTHALAIGTVEMAQLSLRGVSRELAATVTLLLLLSILIITLVPVQIIVRFIPVNIATPCGSLDDRLTMPLLQISFLISGQLLMIRVTSGTWATSYDRI</sequence>